<evidence type="ECO:0000313" key="10">
    <source>
        <dbReference type="Proteomes" id="UP000029431"/>
    </source>
</evidence>
<dbReference type="Proteomes" id="UP000029431">
    <property type="component" value="Chromosome"/>
</dbReference>
<keyword evidence="6 8" id="KW-0472">Membrane</keyword>
<dbReference type="InterPro" id="IPR022929">
    <property type="entry name" value="Put_MntP"/>
</dbReference>
<feature type="transmembrane region" description="Helical" evidence="8">
    <location>
        <begin position="78"/>
        <end position="103"/>
    </location>
</feature>
<feature type="transmembrane region" description="Helical" evidence="8">
    <location>
        <begin position="16"/>
        <end position="38"/>
    </location>
</feature>
<keyword evidence="10" id="KW-1185">Reference proteome</keyword>
<keyword evidence="3 8" id="KW-0812">Transmembrane</keyword>
<reference evidence="9 10" key="1">
    <citation type="journal article" date="2014" name="PLoS ONE">
        <title>How to Kill the Honey Bee Larva: Genomic Potential and Virulence Mechanisms of Paenibacillus larvae.</title>
        <authorList>
            <person name="Djukic M."/>
            <person name="Brzuszkiewicz E."/>
            <person name="Funfhaus A."/>
            <person name="Voss J."/>
            <person name="Gollnow K."/>
            <person name="Poppinga L."/>
            <person name="Liesegang H."/>
            <person name="Garcia-Gonzalez E."/>
            <person name="Genersch E."/>
            <person name="Daniel R."/>
        </authorList>
    </citation>
    <scope>NUCLEOTIDE SEQUENCE [LARGE SCALE GENOMIC DNA]</scope>
    <source>
        <strain evidence="9 10">DSM 25430</strain>
    </source>
</reference>
<feature type="transmembrane region" description="Helical" evidence="8">
    <location>
        <begin position="50"/>
        <end position="72"/>
    </location>
</feature>
<dbReference type="AlphaFoldDB" id="V9W2Q4"/>
<keyword evidence="5 8" id="KW-0406">Ion transport</keyword>
<keyword evidence="4 8" id="KW-1133">Transmembrane helix</keyword>
<feature type="transmembrane region" description="Helical" evidence="8">
    <location>
        <begin position="115"/>
        <end position="138"/>
    </location>
</feature>
<dbReference type="Pfam" id="PF02659">
    <property type="entry name" value="Mntp"/>
    <property type="match status" value="1"/>
</dbReference>
<dbReference type="KEGG" id="plv:ERIC2_c00370"/>
<feature type="transmembrane region" description="Helical" evidence="8">
    <location>
        <begin position="144"/>
        <end position="164"/>
    </location>
</feature>
<keyword evidence="1 8" id="KW-0813">Transport</keyword>
<evidence type="ECO:0000256" key="8">
    <source>
        <dbReference type="HAMAP-Rule" id="MF_01521"/>
    </source>
</evidence>
<evidence type="ECO:0000313" key="9">
    <source>
        <dbReference type="EMBL" id="AHD03915.1"/>
    </source>
</evidence>
<organism evidence="9 10">
    <name type="scientific">Paenibacillus larvae subsp. larvae DSM 25430</name>
    <dbReference type="NCBI Taxonomy" id="697284"/>
    <lineage>
        <taxon>Bacteria</taxon>
        <taxon>Bacillati</taxon>
        <taxon>Bacillota</taxon>
        <taxon>Bacilli</taxon>
        <taxon>Bacillales</taxon>
        <taxon>Paenibacillaceae</taxon>
        <taxon>Paenibacillus</taxon>
    </lineage>
</organism>
<dbReference type="EMBL" id="CP003355">
    <property type="protein sequence ID" value="AHD03915.1"/>
    <property type="molecule type" value="Genomic_DNA"/>
</dbReference>
<keyword evidence="2 8" id="KW-1003">Cell membrane</keyword>
<comment type="subcellular location">
    <subcellularLocation>
        <location evidence="8">Cell membrane</location>
        <topology evidence="8">Multi-pass membrane protein</topology>
    </subcellularLocation>
</comment>
<sequence length="194" mass="20607">MWTGGKPMLTATSYEAGQFTTILIMAFALGMDAFSLGIGMGMRGIRVLDILKISFIIGLFHILMPLTGVFMGHYVSSFLGHVAASAGGALLILLGAHMVYCSFKGESVQTLNYSSIWGIFVFALMVSIDSFSVGVSLGMFATDVMLTVLTFGLLGGAMSIFGLLLGRRVGTWIGEYGEAIGGVILLAFGLKFLF</sequence>
<dbReference type="HOGENOM" id="CLU_096410_1_0_9"/>
<dbReference type="PATRIC" id="fig|697284.3.peg.36"/>
<proteinExistence type="inferred from homology"/>
<evidence type="ECO:0000256" key="2">
    <source>
        <dbReference type="ARBA" id="ARBA00022475"/>
    </source>
</evidence>
<dbReference type="PANTHER" id="PTHR35529:SF1">
    <property type="entry name" value="MANGANESE EFFLUX PUMP MNTP-RELATED"/>
    <property type="match status" value="1"/>
</dbReference>
<name>V9W2Q4_9BACL</name>
<accession>V9W2Q4</accession>
<evidence type="ECO:0000256" key="1">
    <source>
        <dbReference type="ARBA" id="ARBA00022448"/>
    </source>
</evidence>
<dbReference type="GO" id="GO:0005384">
    <property type="term" value="F:manganese ion transmembrane transporter activity"/>
    <property type="evidence" value="ECO:0007669"/>
    <property type="project" value="UniProtKB-UniRule"/>
</dbReference>
<evidence type="ECO:0000256" key="5">
    <source>
        <dbReference type="ARBA" id="ARBA00023065"/>
    </source>
</evidence>
<dbReference type="GO" id="GO:0005886">
    <property type="term" value="C:plasma membrane"/>
    <property type="evidence" value="ECO:0007669"/>
    <property type="project" value="UniProtKB-SubCell"/>
</dbReference>
<dbReference type="PANTHER" id="PTHR35529">
    <property type="entry name" value="MANGANESE EFFLUX PUMP MNTP-RELATED"/>
    <property type="match status" value="1"/>
</dbReference>
<comment type="function">
    <text evidence="8">Probably functions as a manganese efflux pump.</text>
</comment>
<dbReference type="eggNOG" id="COG1971">
    <property type="taxonomic scope" value="Bacteria"/>
</dbReference>
<protein>
    <recommendedName>
        <fullName evidence="8">Putative manganese efflux pump MntP</fullName>
    </recommendedName>
</protein>
<comment type="similarity">
    <text evidence="8">Belongs to the MntP (TC 9.B.29) family.</text>
</comment>
<gene>
    <name evidence="8" type="primary">mntP</name>
    <name evidence="9" type="ORF">ERIC2_c00370</name>
</gene>
<feature type="transmembrane region" description="Helical" evidence="8">
    <location>
        <begin position="176"/>
        <end position="193"/>
    </location>
</feature>
<evidence type="ECO:0000256" key="4">
    <source>
        <dbReference type="ARBA" id="ARBA00022989"/>
    </source>
</evidence>
<dbReference type="HAMAP" id="MF_01521">
    <property type="entry name" value="MntP_pump"/>
    <property type="match status" value="1"/>
</dbReference>
<evidence type="ECO:0000256" key="7">
    <source>
        <dbReference type="ARBA" id="ARBA00023211"/>
    </source>
</evidence>
<dbReference type="InterPro" id="IPR003810">
    <property type="entry name" value="Mntp/YtaF"/>
</dbReference>
<evidence type="ECO:0000256" key="6">
    <source>
        <dbReference type="ARBA" id="ARBA00023136"/>
    </source>
</evidence>
<keyword evidence="7 8" id="KW-0464">Manganese</keyword>
<evidence type="ECO:0000256" key="3">
    <source>
        <dbReference type="ARBA" id="ARBA00022692"/>
    </source>
</evidence>